<reference evidence="5 6" key="1">
    <citation type="journal article" date="2009" name="Stand. Genomic Sci.">
        <title>Complete genome sequence of Actinosynnema mirum type strain (101).</title>
        <authorList>
            <person name="Land M."/>
            <person name="Lapidus A."/>
            <person name="Mayilraj S."/>
            <person name="Chen F."/>
            <person name="Copeland A."/>
            <person name="Del Rio T.G."/>
            <person name="Nolan M."/>
            <person name="Lucas S."/>
            <person name="Tice H."/>
            <person name="Cheng J.F."/>
            <person name="Chertkov O."/>
            <person name="Bruce D."/>
            <person name="Goodwin L."/>
            <person name="Pitluck S."/>
            <person name="Rohde M."/>
            <person name="Goker M."/>
            <person name="Pati A."/>
            <person name="Ivanova N."/>
            <person name="Mavromatis K."/>
            <person name="Chen A."/>
            <person name="Palaniappan K."/>
            <person name="Hauser L."/>
            <person name="Chang Y.J."/>
            <person name="Jeffries C.C."/>
            <person name="Brettin T."/>
            <person name="Detter J.C."/>
            <person name="Han C."/>
            <person name="Chain P."/>
            <person name="Tindall B.J."/>
            <person name="Bristow J."/>
            <person name="Eisen J.A."/>
            <person name="Markowitz V."/>
            <person name="Hugenholtz P."/>
            <person name="Kyrpides N.C."/>
            <person name="Klenk H.P."/>
        </authorList>
    </citation>
    <scope>NUCLEOTIDE SEQUENCE [LARGE SCALE GENOMIC DNA]</scope>
    <source>
        <strain evidence="6">ATCC 29888 / DSM 43827 / JCM 3225 / NBRC 14064 / NCIMB 13271 / NRRL B-12336 / IMRU 3971 / 101</strain>
    </source>
</reference>
<proteinExistence type="predicted"/>
<dbReference type="InterPro" id="IPR036390">
    <property type="entry name" value="WH_DNA-bd_sf"/>
</dbReference>
<dbReference type="Pfam" id="PF00392">
    <property type="entry name" value="GntR"/>
    <property type="match status" value="1"/>
</dbReference>
<dbReference type="InterPro" id="IPR050679">
    <property type="entry name" value="Bact_HTH_transcr_reg"/>
</dbReference>
<dbReference type="eggNOG" id="COG2188">
    <property type="taxonomic scope" value="Bacteria"/>
</dbReference>
<dbReference type="EMBL" id="CP001630">
    <property type="protein sequence ID" value="ACU39421.1"/>
    <property type="molecule type" value="Genomic_DNA"/>
</dbReference>
<evidence type="ECO:0000256" key="1">
    <source>
        <dbReference type="ARBA" id="ARBA00023015"/>
    </source>
</evidence>
<dbReference type="InterPro" id="IPR000524">
    <property type="entry name" value="Tscrpt_reg_HTH_GntR"/>
</dbReference>
<dbReference type="SMART" id="SM00345">
    <property type="entry name" value="HTH_GNTR"/>
    <property type="match status" value="1"/>
</dbReference>
<feature type="domain" description="HTH gntR-type" evidence="4">
    <location>
        <begin position="7"/>
        <end position="75"/>
    </location>
</feature>
<gene>
    <name evidence="5" type="ordered locus">Amir_5605</name>
</gene>
<dbReference type="AlphaFoldDB" id="C6WC33"/>
<evidence type="ECO:0000256" key="2">
    <source>
        <dbReference type="ARBA" id="ARBA00023125"/>
    </source>
</evidence>
<dbReference type="CDD" id="cd07377">
    <property type="entry name" value="WHTH_GntR"/>
    <property type="match status" value="1"/>
</dbReference>
<evidence type="ECO:0000313" key="5">
    <source>
        <dbReference type="EMBL" id="ACU39421.1"/>
    </source>
</evidence>
<evidence type="ECO:0000256" key="3">
    <source>
        <dbReference type="ARBA" id="ARBA00023163"/>
    </source>
</evidence>
<dbReference type="SUPFAM" id="SSF64288">
    <property type="entry name" value="Chorismate lyase-like"/>
    <property type="match status" value="1"/>
</dbReference>
<keyword evidence="2" id="KW-0238">DNA-binding</keyword>
<sequence>MAADTSGNSAQRIAQDLLAAIERGEYAPGHQLPSQNVIKARYGVAAQTVQNAFALLHQQGVTEGRHGAGTFVREHRPTVVIPIDHSVYRDDRGYYFGRATQSYDLIGKPSVTVGRAPQQVAQRLSVPSGSSVVVRHRVLGTAGEGGQPGQIATSYLPGWLAEELPVVGEASTGSGGIYDRIEEWAGGPLSWPTPRYGAVPASAEDGTSLRVAPGTPLLTRYRVAVLPDGRPVELNVTRWPGSRYEFEAGDVVRDESAAWPTAPLRP</sequence>
<dbReference type="GO" id="GO:0003700">
    <property type="term" value="F:DNA-binding transcription factor activity"/>
    <property type="evidence" value="ECO:0007669"/>
    <property type="project" value="InterPro"/>
</dbReference>
<evidence type="ECO:0000259" key="4">
    <source>
        <dbReference type="PROSITE" id="PS50949"/>
    </source>
</evidence>
<dbReference type="GO" id="GO:0045892">
    <property type="term" value="P:negative regulation of DNA-templated transcription"/>
    <property type="evidence" value="ECO:0007669"/>
    <property type="project" value="TreeGrafter"/>
</dbReference>
<dbReference type="PROSITE" id="PS50949">
    <property type="entry name" value="HTH_GNTR"/>
    <property type="match status" value="1"/>
</dbReference>
<dbReference type="KEGG" id="ami:Amir_5605"/>
<dbReference type="Gene3D" id="1.10.10.10">
    <property type="entry name" value="Winged helix-like DNA-binding domain superfamily/Winged helix DNA-binding domain"/>
    <property type="match status" value="1"/>
</dbReference>
<keyword evidence="1" id="KW-0805">Transcription regulation</keyword>
<dbReference type="PANTHER" id="PTHR44846:SF17">
    <property type="entry name" value="GNTR-FAMILY TRANSCRIPTIONAL REGULATOR"/>
    <property type="match status" value="1"/>
</dbReference>
<dbReference type="PANTHER" id="PTHR44846">
    <property type="entry name" value="MANNOSYL-D-GLYCERATE TRANSPORT/METABOLISM SYSTEM REPRESSOR MNGR-RELATED"/>
    <property type="match status" value="1"/>
</dbReference>
<dbReference type="Pfam" id="PF07702">
    <property type="entry name" value="UTRA"/>
    <property type="match status" value="1"/>
</dbReference>
<dbReference type="OrthoDB" id="3615556at2"/>
<dbReference type="InterPro" id="IPR036388">
    <property type="entry name" value="WH-like_DNA-bd_sf"/>
</dbReference>
<keyword evidence="6" id="KW-1185">Reference proteome</keyword>
<protein>
    <submittedName>
        <fullName evidence="5">Transcriptional regulator, GntR family</fullName>
    </submittedName>
</protein>
<dbReference type="STRING" id="446462.Amir_5605"/>
<dbReference type="RefSeq" id="WP_015804306.1">
    <property type="nucleotide sequence ID" value="NC_013093.1"/>
</dbReference>
<organism evidence="5 6">
    <name type="scientific">Actinosynnema mirum (strain ATCC 29888 / DSM 43827 / JCM 3225 / NBRC 14064 / NCIMB 13271 / NRRL B-12336 / IMRU 3971 / 101)</name>
    <dbReference type="NCBI Taxonomy" id="446462"/>
    <lineage>
        <taxon>Bacteria</taxon>
        <taxon>Bacillati</taxon>
        <taxon>Actinomycetota</taxon>
        <taxon>Actinomycetes</taxon>
        <taxon>Pseudonocardiales</taxon>
        <taxon>Pseudonocardiaceae</taxon>
        <taxon>Actinosynnema</taxon>
    </lineage>
</organism>
<evidence type="ECO:0000313" key="6">
    <source>
        <dbReference type="Proteomes" id="UP000002213"/>
    </source>
</evidence>
<dbReference type="HOGENOM" id="CLU_063236_3_1_11"/>
<dbReference type="Proteomes" id="UP000002213">
    <property type="component" value="Chromosome"/>
</dbReference>
<name>C6WC33_ACTMD</name>
<dbReference type="InterPro" id="IPR028978">
    <property type="entry name" value="Chorismate_lyase_/UTRA_dom_sf"/>
</dbReference>
<dbReference type="SMART" id="SM00866">
    <property type="entry name" value="UTRA"/>
    <property type="match status" value="1"/>
</dbReference>
<dbReference type="Gene3D" id="3.40.1410.10">
    <property type="entry name" value="Chorismate lyase-like"/>
    <property type="match status" value="1"/>
</dbReference>
<dbReference type="SUPFAM" id="SSF46785">
    <property type="entry name" value="Winged helix' DNA-binding domain"/>
    <property type="match status" value="1"/>
</dbReference>
<dbReference type="InterPro" id="IPR011663">
    <property type="entry name" value="UTRA"/>
</dbReference>
<accession>C6WC33</accession>
<keyword evidence="3" id="KW-0804">Transcription</keyword>
<dbReference type="GO" id="GO:0003677">
    <property type="term" value="F:DNA binding"/>
    <property type="evidence" value="ECO:0007669"/>
    <property type="project" value="UniProtKB-KW"/>
</dbReference>